<evidence type="ECO:0000256" key="1">
    <source>
        <dbReference type="SAM" id="SignalP"/>
    </source>
</evidence>
<accession>A0A4Z2FG98</accession>
<reference evidence="2 3" key="1">
    <citation type="submission" date="2019-03" db="EMBL/GenBank/DDBJ databases">
        <title>First draft genome of Liparis tanakae, snailfish: a comprehensive survey of snailfish specific genes.</title>
        <authorList>
            <person name="Kim W."/>
            <person name="Song I."/>
            <person name="Jeong J.-H."/>
            <person name="Kim D."/>
            <person name="Kim S."/>
            <person name="Ryu S."/>
            <person name="Song J.Y."/>
            <person name="Lee S.K."/>
        </authorList>
    </citation>
    <scope>NUCLEOTIDE SEQUENCE [LARGE SCALE GENOMIC DNA]</scope>
    <source>
        <tissue evidence="2">Muscle</tissue>
    </source>
</reference>
<keyword evidence="3" id="KW-1185">Reference proteome</keyword>
<name>A0A4Z2FG98_9TELE</name>
<sequence length="126" mass="14261">MSSLYLFSKVLMFSFLILNKTSSHALNAPPWRLRLLVERRLGRCGPRRLVDARRRDISEREIEKPAGRVPRGLAHRTPRPRETGARYCATCTTCTHTRNSAAETVRFTCFYFFLGGGGGGVKTDRS</sequence>
<keyword evidence="1" id="KW-0732">Signal</keyword>
<evidence type="ECO:0000313" key="2">
    <source>
        <dbReference type="EMBL" id="TNN39971.1"/>
    </source>
</evidence>
<dbReference type="AlphaFoldDB" id="A0A4Z2FG98"/>
<comment type="caution">
    <text evidence="2">The sequence shown here is derived from an EMBL/GenBank/DDBJ whole genome shotgun (WGS) entry which is preliminary data.</text>
</comment>
<gene>
    <name evidence="2" type="ORF">EYF80_049868</name>
</gene>
<dbReference type="Proteomes" id="UP000314294">
    <property type="component" value="Unassembled WGS sequence"/>
</dbReference>
<organism evidence="2 3">
    <name type="scientific">Liparis tanakae</name>
    <name type="common">Tanaka's snailfish</name>
    <dbReference type="NCBI Taxonomy" id="230148"/>
    <lineage>
        <taxon>Eukaryota</taxon>
        <taxon>Metazoa</taxon>
        <taxon>Chordata</taxon>
        <taxon>Craniata</taxon>
        <taxon>Vertebrata</taxon>
        <taxon>Euteleostomi</taxon>
        <taxon>Actinopterygii</taxon>
        <taxon>Neopterygii</taxon>
        <taxon>Teleostei</taxon>
        <taxon>Neoteleostei</taxon>
        <taxon>Acanthomorphata</taxon>
        <taxon>Eupercaria</taxon>
        <taxon>Perciformes</taxon>
        <taxon>Cottioidei</taxon>
        <taxon>Cottales</taxon>
        <taxon>Liparidae</taxon>
        <taxon>Liparis</taxon>
    </lineage>
</organism>
<proteinExistence type="predicted"/>
<dbReference type="EMBL" id="SRLO01001230">
    <property type="protein sequence ID" value="TNN39971.1"/>
    <property type="molecule type" value="Genomic_DNA"/>
</dbReference>
<feature type="chain" id="PRO_5021322954" description="Secreted protein" evidence="1">
    <location>
        <begin position="24"/>
        <end position="126"/>
    </location>
</feature>
<feature type="signal peptide" evidence="1">
    <location>
        <begin position="1"/>
        <end position="23"/>
    </location>
</feature>
<evidence type="ECO:0008006" key="4">
    <source>
        <dbReference type="Google" id="ProtNLM"/>
    </source>
</evidence>
<protein>
    <recommendedName>
        <fullName evidence="4">Secreted protein</fullName>
    </recommendedName>
</protein>
<evidence type="ECO:0000313" key="3">
    <source>
        <dbReference type="Proteomes" id="UP000314294"/>
    </source>
</evidence>